<evidence type="ECO:0000313" key="1">
    <source>
        <dbReference type="EMBL" id="PZF71844.1"/>
    </source>
</evidence>
<dbReference type="InterPro" id="IPR011004">
    <property type="entry name" value="Trimer_LpxA-like_sf"/>
</dbReference>
<keyword evidence="1" id="KW-0012">Acyltransferase</keyword>
<dbReference type="InterPro" id="IPR051159">
    <property type="entry name" value="Hexapeptide_acetyltransf"/>
</dbReference>
<dbReference type="Proteomes" id="UP000248745">
    <property type="component" value="Unassembled WGS sequence"/>
</dbReference>
<sequence length="179" mass="19134">MSKGPSHLVRKIFGLRPEMSISFYMTDFLFRKILRQNAGVTWAIHHTSTIHSPEKLKRGTGCFPGDSPGVYIDANNGVSVGAYTNLGPNVGLISSNHDFVDNDVITPAAPIQIGNFCWFGKGATVLPGVTLGDFTIIGAGAIVTKSFPEGYCVIAGNPARVIKQLNKTECDAYAASKTT</sequence>
<keyword evidence="2" id="KW-1185">Reference proteome</keyword>
<dbReference type="GO" id="GO:0016746">
    <property type="term" value="F:acyltransferase activity"/>
    <property type="evidence" value="ECO:0007669"/>
    <property type="project" value="UniProtKB-KW"/>
</dbReference>
<comment type="caution">
    <text evidence="1">The sequence shown here is derived from an EMBL/GenBank/DDBJ whole genome shotgun (WGS) entry which is preliminary data.</text>
</comment>
<proteinExistence type="predicted"/>
<dbReference type="InterPro" id="IPR001451">
    <property type="entry name" value="Hexapep"/>
</dbReference>
<dbReference type="EMBL" id="QKTW01000022">
    <property type="protein sequence ID" value="PZF71844.1"/>
    <property type="molecule type" value="Genomic_DNA"/>
</dbReference>
<dbReference type="Pfam" id="PF00132">
    <property type="entry name" value="Hexapep"/>
    <property type="match status" value="1"/>
</dbReference>
<gene>
    <name evidence="1" type="ORF">DN068_17455</name>
</gene>
<dbReference type="RefSeq" id="WP_111000215.1">
    <property type="nucleotide sequence ID" value="NZ_QKTW01000022.1"/>
</dbReference>
<accession>A0A2W2AV71</accession>
<protein>
    <submittedName>
        <fullName evidence="1">Acyltransferase</fullName>
    </submittedName>
</protein>
<dbReference type="AlphaFoldDB" id="A0A2W2AV71"/>
<name>A0A2W2AV71_9BACT</name>
<keyword evidence="1" id="KW-0808">Transferase</keyword>
<dbReference type="OrthoDB" id="9814490at2"/>
<dbReference type="Gene3D" id="2.160.10.10">
    <property type="entry name" value="Hexapeptide repeat proteins"/>
    <property type="match status" value="1"/>
</dbReference>
<dbReference type="CDD" id="cd04647">
    <property type="entry name" value="LbH_MAT_like"/>
    <property type="match status" value="1"/>
</dbReference>
<evidence type="ECO:0000313" key="2">
    <source>
        <dbReference type="Proteomes" id="UP000248745"/>
    </source>
</evidence>
<dbReference type="SUPFAM" id="SSF51161">
    <property type="entry name" value="Trimeric LpxA-like enzymes"/>
    <property type="match status" value="1"/>
</dbReference>
<organism evidence="1 2">
    <name type="scientific">Taibaiella soli</name>
    <dbReference type="NCBI Taxonomy" id="1649169"/>
    <lineage>
        <taxon>Bacteria</taxon>
        <taxon>Pseudomonadati</taxon>
        <taxon>Bacteroidota</taxon>
        <taxon>Chitinophagia</taxon>
        <taxon>Chitinophagales</taxon>
        <taxon>Chitinophagaceae</taxon>
        <taxon>Taibaiella</taxon>
    </lineage>
</organism>
<dbReference type="PANTHER" id="PTHR23416">
    <property type="entry name" value="SIALIC ACID SYNTHASE-RELATED"/>
    <property type="match status" value="1"/>
</dbReference>
<reference evidence="1 2" key="1">
    <citation type="submission" date="2018-06" db="EMBL/GenBank/DDBJ databases">
        <title>Mucibacter soli gen. nov., sp. nov., a new member of the family Chitinophagaceae producing mucin.</title>
        <authorList>
            <person name="Kim M.-K."/>
            <person name="Park S."/>
            <person name="Kim T.-S."/>
            <person name="Joung Y."/>
            <person name="Han J.-H."/>
            <person name="Kim S.B."/>
        </authorList>
    </citation>
    <scope>NUCLEOTIDE SEQUENCE [LARGE SCALE GENOMIC DNA]</scope>
    <source>
        <strain evidence="1 2">R1-15</strain>
    </source>
</reference>